<dbReference type="Pfam" id="PF02464">
    <property type="entry name" value="CinA"/>
    <property type="match status" value="1"/>
</dbReference>
<dbReference type="AlphaFoldDB" id="A0A0F9IH51"/>
<dbReference type="InterPro" id="IPR036653">
    <property type="entry name" value="CinA-like_C"/>
</dbReference>
<name>A0A0F9IH51_9ZZZZ</name>
<comment type="caution">
    <text evidence="2">The sequence shown here is derived from an EMBL/GenBank/DDBJ whole genome shotgun (WGS) entry which is preliminary data.</text>
</comment>
<feature type="domain" description="CinA C-terminal" evidence="1">
    <location>
        <begin position="14"/>
        <end position="161"/>
    </location>
</feature>
<dbReference type="InterPro" id="IPR008136">
    <property type="entry name" value="CinA_C"/>
</dbReference>
<protein>
    <recommendedName>
        <fullName evidence="1">CinA C-terminal domain-containing protein</fullName>
    </recommendedName>
</protein>
<evidence type="ECO:0000313" key="2">
    <source>
        <dbReference type="EMBL" id="KKM26847.1"/>
    </source>
</evidence>
<reference evidence="2" key="1">
    <citation type="journal article" date="2015" name="Nature">
        <title>Complex archaea that bridge the gap between prokaryotes and eukaryotes.</title>
        <authorList>
            <person name="Spang A."/>
            <person name="Saw J.H."/>
            <person name="Jorgensen S.L."/>
            <person name="Zaremba-Niedzwiedzka K."/>
            <person name="Martijn J."/>
            <person name="Lind A.E."/>
            <person name="van Eijk R."/>
            <person name="Schleper C."/>
            <person name="Guy L."/>
            <person name="Ettema T.J."/>
        </authorList>
    </citation>
    <scope>NUCLEOTIDE SEQUENCE</scope>
</reference>
<accession>A0A0F9IH51</accession>
<organism evidence="2">
    <name type="scientific">marine sediment metagenome</name>
    <dbReference type="NCBI Taxonomy" id="412755"/>
    <lineage>
        <taxon>unclassified sequences</taxon>
        <taxon>metagenomes</taxon>
        <taxon>ecological metagenomes</taxon>
    </lineage>
</organism>
<sequence length="164" mass="17060">MEADGPDRIDEIAIAARVRDLFVNRGMTLALAESCTGGLIASTLTSVPGASGYFHSSVVSYSPDAKQRFLGLDPDLPEGIVSAECARAMAEGALRATGADIALATTGNSGPEAMEGKPVGLVFAAVATKNKTFALRLKLKGNRNEIRQAATASALELLIREVGR</sequence>
<proteinExistence type="predicted"/>
<gene>
    <name evidence="2" type="ORF">LCGC14_1580640</name>
</gene>
<dbReference type="NCBIfam" id="TIGR00199">
    <property type="entry name" value="PncC_domain"/>
    <property type="match status" value="1"/>
</dbReference>
<evidence type="ECO:0000259" key="1">
    <source>
        <dbReference type="Pfam" id="PF02464"/>
    </source>
</evidence>
<dbReference type="Gene3D" id="3.90.950.20">
    <property type="entry name" value="CinA-like"/>
    <property type="match status" value="1"/>
</dbReference>
<dbReference type="EMBL" id="LAZR01012437">
    <property type="protein sequence ID" value="KKM26847.1"/>
    <property type="molecule type" value="Genomic_DNA"/>
</dbReference>
<dbReference type="SUPFAM" id="SSF142433">
    <property type="entry name" value="CinA-like"/>
    <property type="match status" value="1"/>
</dbReference>